<organism evidence="7 8">
    <name type="scientific">Paenibacillus agilis</name>
    <dbReference type="NCBI Taxonomy" id="3020863"/>
    <lineage>
        <taxon>Bacteria</taxon>
        <taxon>Bacillati</taxon>
        <taxon>Bacillota</taxon>
        <taxon>Bacilli</taxon>
        <taxon>Bacillales</taxon>
        <taxon>Paenibacillaceae</taxon>
        <taxon>Paenibacillus</taxon>
    </lineage>
</organism>
<feature type="transmembrane region" description="Helical" evidence="6">
    <location>
        <begin position="502"/>
        <end position="525"/>
    </location>
</feature>
<gene>
    <name evidence="7" type="ORF">FPZ44_25695</name>
</gene>
<dbReference type="AlphaFoldDB" id="A0A559ICI7"/>
<protein>
    <submittedName>
        <fullName evidence="7">Polysaccharide biosynthesis protein</fullName>
    </submittedName>
</protein>
<keyword evidence="5 6" id="KW-0472">Membrane</keyword>
<evidence type="ECO:0000313" key="8">
    <source>
        <dbReference type="Proteomes" id="UP000318102"/>
    </source>
</evidence>
<keyword evidence="3 6" id="KW-0812">Transmembrane</keyword>
<keyword evidence="8" id="KW-1185">Reference proteome</keyword>
<evidence type="ECO:0000256" key="2">
    <source>
        <dbReference type="ARBA" id="ARBA00022475"/>
    </source>
</evidence>
<feature type="transmembrane region" description="Helical" evidence="6">
    <location>
        <begin position="190"/>
        <end position="214"/>
    </location>
</feature>
<accession>A0A559ICI7</accession>
<evidence type="ECO:0000256" key="5">
    <source>
        <dbReference type="ARBA" id="ARBA00023136"/>
    </source>
</evidence>
<feature type="transmembrane region" description="Helical" evidence="6">
    <location>
        <begin position="347"/>
        <end position="370"/>
    </location>
</feature>
<comment type="subcellular location">
    <subcellularLocation>
        <location evidence="1">Cell membrane</location>
        <topology evidence="1">Multi-pass membrane protein</topology>
    </subcellularLocation>
</comment>
<dbReference type="PANTHER" id="PTHR30250:SF29">
    <property type="entry name" value="POLYSACCHARIDE BIOSYNTHESIS PROTEIN C-TERMINAL DOMAIN-CONTAINING PROTEIN"/>
    <property type="match status" value="1"/>
</dbReference>
<dbReference type="Pfam" id="PF01943">
    <property type="entry name" value="Polysacc_synt"/>
    <property type="match status" value="1"/>
</dbReference>
<feature type="transmembrane region" description="Helical" evidence="6">
    <location>
        <begin position="471"/>
        <end position="490"/>
    </location>
</feature>
<feature type="transmembrane region" description="Helical" evidence="6">
    <location>
        <begin position="252"/>
        <end position="272"/>
    </location>
</feature>
<feature type="transmembrane region" description="Helical" evidence="6">
    <location>
        <begin position="12"/>
        <end position="33"/>
    </location>
</feature>
<dbReference type="Proteomes" id="UP000318102">
    <property type="component" value="Unassembled WGS sequence"/>
</dbReference>
<evidence type="ECO:0000256" key="3">
    <source>
        <dbReference type="ARBA" id="ARBA00022692"/>
    </source>
</evidence>
<dbReference type="InterPro" id="IPR024923">
    <property type="entry name" value="PG_synth_SpoVB"/>
</dbReference>
<dbReference type="PIRSF" id="PIRSF038958">
    <property type="entry name" value="PG_synth_SpoVB"/>
    <property type="match status" value="1"/>
</dbReference>
<dbReference type="InterPro" id="IPR050833">
    <property type="entry name" value="Poly_Biosynth_Transport"/>
</dbReference>
<dbReference type="InterPro" id="IPR002797">
    <property type="entry name" value="Polysacc_synth"/>
</dbReference>
<feature type="transmembrane region" description="Helical" evidence="6">
    <location>
        <begin position="168"/>
        <end position="184"/>
    </location>
</feature>
<evidence type="ECO:0000256" key="6">
    <source>
        <dbReference type="SAM" id="Phobius"/>
    </source>
</evidence>
<feature type="transmembrane region" description="Helical" evidence="6">
    <location>
        <begin position="304"/>
        <end position="326"/>
    </location>
</feature>
<sequence length="551" mass="56995">MKEQQTAQTGVVVQGALLLGLATVTSKLLGTLQKIPLQNIAGDGVFGIYNTVYPFYILLTVIATAGIPVAVARLVADTEAAYDRASSYQIAAAGLVMMSVTGVVGFVAMYMGSGTIAGWIGNTQTEAAIRASSYALLILPVLAVLRGYDQGRGRMATTAVSQVVEQTARVIVMIMLLLLLYLYESTEAKLAAGATFGSFAGALFAFIVLVIVMGRRRWRTVQDMRAKGNLHAPTLLDSISNVSGVWLWMKRLAWTALPICLGAVVVPMMNVVDTFTLPRLLQGSGVSELEVMEQFGVYSRAFPLVQLVTMVASSLAVGLVPALVLARRNGDAKQVQALTAAAMKWTWLLAAASAVGLTALAAHVNAALYMEDKGTLVFVLVSLTALPGALQAVCAAMLQGVGAVVAPALHLLAAALVKVSLNVWLVPTLGLEGAALSALASLTVAAMLGARSLARAGGAGPSVWAQGPARLALALATMGGAVWLTSTAVAHLCDGGRGGASAATAIGVLLGALLFGALAVTLRLVRPAELAALPKVGQRLAALATRLTRDK</sequence>
<reference evidence="7 8" key="1">
    <citation type="submission" date="2019-07" db="EMBL/GenBank/DDBJ databases">
        <authorList>
            <person name="Kim J."/>
        </authorList>
    </citation>
    <scope>NUCLEOTIDE SEQUENCE [LARGE SCALE GENOMIC DNA]</scope>
    <source>
        <strain evidence="7 8">N4</strain>
    </source>
</reference>
<feature type="transmembrane region" description="Helical" evidence="6">
    <location>
        <begin position="431"/>
        <end position="450"/>
    </location>
</feature>
<feature type="transmembrane region" description="Helical" evidence="6">
    <location>
        <begin position="53"/>
        <end position="76"/>
    </location>
</feature>
<dbReference type="CDD" id="cd13124">
    <property type="entry name" value="MATE_SpoVB_like"/>
    <property type="match status" value="1"/>
</dbReference>
<dbReference type="GO" id="GO:0005886">
    <property type="term" value="C:plasma membrane"/>
    <property type="evidence" value="ECO:0007669"/>
    <property type="project" value="UniProtKB-SubCell"/>
</dbReference>
<proteinExistence type="predicted"/>
<dbReference type="PANTHER" id="PTHR30250">
    <property type="entry name" value="PST FAMILY PREDICTED COLANIC ACID TRANSPORTER"/>
    <property type="match status" value="1"/>
</dbReference>
<dbReference type="RefSeq" id="WP_144995425.1">
    <property type="nucleotide sequence ID" value="NZ_VNJK01000009.1"/>
</dbReference>
<evidence type="ECO:0000256" key="1">
    <source>
        <dbReference type="ARBA" id="ARBA00004651"/>
    </source>
</evidence>
<dbReference type="EMBL" id="VNJK01000009">
    <property type="protein sequence ID" value="TVX85153.1"/>
    <property type="molecule type" value="Genomic_DNA"/>
</dbReference>
<evidence type="ECO:0000313" key="7">
    <source>
        <dbReference type="EMBL" id="TVX85153.1"/>
    </source>
</evidence>
<keyword evidence="2" id="KW-1003">Cell membrane</keyword>
<name>A0A559ICI7_9BACL</name>
<comment type="caution">
    <text evidence="7">The sequence shown here is derived from an EMBL/GenBank/DDBJ whole genome shotgun (WGS) entry which is preliminary data.</text>
</comment>
<feature type="transmembrane region" description="Helical" evidence="6">
    <location>
        <begin position="131"/>
        <end position="148"/>
    </location>
</feature>
<feature type="transmembrane region" description="Helical" evidence="6">
    <location>
        <begin position="88"/>
        <end position="111"/>
    </location>
</feature>
<feature type="transmembrane region" description="Helical" evidence="6">
    <location>
        <begin position="376"/>
        <end position="398"/>
    </location>
</feature>
<evidence type="ECO:0000256" key="4">
    <source>
        <dbReference type="ARBA" id="ARBA00022989"/>
    </source>
</evidence>
<feature type="transmembrane region" description="Helical" evidence="6">
    <location>
        <begin position="405"/>
        <end position="425"/>
    </location>
</feature>
<dbReference type="OrthoDB" id="9775950at2"/>
<keyword evidence="4 6" id="KW-1133">Transmembrane helix</keyword>